<name>A0A919KSQ6_9ACTN</name>
<feature type="compositionally biased region" description="Low complexity" evidence="1">
    <location>
        <begin position="54"/>
        <end position="73"/>
    </location>
</feature>
<proteinExistence type="predicted"/>
<dbReference type="EMBL" id="BNBO01000016">
    <property type="protein sequence ID" value="GHH71665.1"/>
    <property type="molecule type" value="Genomic_DNA"/>
</dbReference>
<reference evidence="2" key="2">
    <citation type="submission" date="2020-09" db="EMBL/GenBank/DDBJ databases">
        <authorList>
            <person name="Sun Q."/>
            <person name="Ohkuma M."/>
        </authorList>
    </citation>
    <scope>NUCLEOTIDE SEQUENCE</scope>
    <source>
        <strain evidence="2">JCM 4646</strain>
    </source>
</reference>
<feature type="compositionally biased region" description="Basic and acidic residues" evidence="1">
    <location>
        <begin position="107"/>
        <end position="119"/>
    </location>
</feature>
<accession>A0A919KSQ6</accession>
<sequence length="119" mass="13019">MDGLLGACQDGVAAVVTGRGRRWAEAPPRPRKALFRATPRPAIRKGFAERRTGTRTGRPHGSTGPARPGIATPGRPPEPPGPSRDRAGPPEQRKGHRYDLCPARVNRHPDRFPRPARDR</sequence>
<organism evidence="2 3">
    <name type="scientific">Kitasatospora indigofera</name>
    <dbReference type="NCBI Taxonomy" id="67307"/>
    <lineage>
        <taxon>Bacteria</taxon>
        <taxon>Bacillati</taxon>
        <taxon>Actinomycetota</taxon>
        <taxon>Actinomycetes</taxon>
        <taxon>Kitasatosporales</taxon>
        <taxon>Streptomycetaceae</taxon>
        <taxon>Kitasatospora</taxon>
    </lineage>
</organism>
<dbReference type="AlphaFoldDB" id="A0A919KSQ6"/>
<evidence type="ECO:0000313" key="2">
    <source>
        <dbReference type="EMBL" id="GHH71665.1"/>
    </source>
</evidence>
<feature type="compositionally biased region" description="Basic and acidic residues" evidence="1">
    <location>
        <begin position="83"/>
        <end position="99"/>
    </location>
</feature>
<protein>
    <submittedName>
        <fullName evidence="2">Uncharacterized protein</fullName>
    </submittedName>
</protein>
<evidence type="ECO:0000256" key="1">
    <source>
        <dbReference type="SAM" id="MobiDB-lite"/>
    </source>
</evidence>
<dbReference type="Proteomes" id="UP000617734">
    <property type="component" value="Unassembled WGS sequence"/>
</dbReference>
<gene>
    <name evidence="2" type="ORF">GCM10018781_33320</name>
</gene>
<feature type="region of interest" description="Disordered" evidence="1">
    <location>
        <begin position="18"/>
        <end position="119"/>
    </location>
</feature>
<reference evidence="2" key="1">
    <citation type="journal article" date="2014" name="Int. J. Syst. Evol. Microbiol.">
        <title>Complete genome sequence of Corynebacterium casei LMG S-19264T (=DSM 44701T), isolated from a smear-ripened cheese.</title>
        <authorList>
            <consortium name="US DOE Joint Genome Institute (JGI-PGF)"/>
            <person name="Walter F."/>
            <person name="Albersmeier A."/>
            <person name="Kalinowski J."/>
            <person name="Ruckert C."/>
        </authorList>
    </citation>
    <scope>NUCLEOTIDE SEQUENCE</scope>
    <source>
        <strain evidence="2">JCM 4646</strain>
    </source>
</reference>
<comment type="caution">
    <text evidence="2">The sequence shown here is derived from an EMBL/GenBank/DDBJ whole genome shotgun (WGS) entry which is preliminary data.</text>
</comment>
<evidence type="ECO:0000313" key="3">
    <source>
        <dbReference type="Proteomes" id="UP000617734"/>
    </source>
</evidence>
<keyword evidence="3" id="KW-1185">Reference proteome</keyword>